<reference evidence="1" key="1">
    <citation type="submission" date="2024-06" db="EMBL/GenBank/DDBJ databases">
        <title>The genome sequences of Kitasatospora sp. strain HUAS MG31.</title>
        <authorList>
            <person name="Mo P."/>
        </authorList>
    </citation>
    <scope>NUCLEOTIDE SEQUENCE</scope>
    <source>
        <strain evidence="1">HUAS MG31</strain>
    </source>
</reference>
<sequence length="47" mass="5210">MSSNSSGTACCSGPRPNGDWAVELDPDTDASGFWYEIFQDREDFAFE</sequence>
<proteinExistence type="predicted"/>
<protein>
    <submittedName>
        <fullName evidence="1">Uncharacterized protein</fullName>
    </submittedName>
</protein>
<accession>A0AAU8JXK8</accession>
<dbReference type="KEGG" id="kcm:ABWK59_17075"/>
<gene>
    <name evidence="1" type="ORF">ABWK59_17075</name>
</gene>
<evidence type="ECO:0000313" key="1">
    <source>
        <dbReference type="EMBL" id="XCM80509.1"/>
    </source>
</evidence>
<dbReference type="RefSeq" id="WP_354641445.1">
    <property type="nucleotide sequence ID" value="NZ_CP159872.1"/>
</dbReference>
<dbReference type="AlphaFoldDB" id="A0AAU8JXK8"/>
<dbReference type="EMBL" id="CP159872">
    <property type="protein sequence ID" value="XCM80509.1"/>
    <property type="molecule type" value="Genomic_DNA"/>
</dbReference>
<organism evidence="1">
    <name type="scientific">Kitasatospora camelliae</name>
    <dbReference type="NCBI Taxonomy" id="3156397"/>
    <lineage>
        <taxon>Bacteria</taxon>
        <taxon>Bacillati</taxon>
        <taxon>Actinomycetota</taxon>
        <taxon>Actinomycetes</taxon>
        <taxon>Kitasatosporales</taxon>
        <taxon>Streptomycetaceae</taxon>
        <taxon>Kitasatospora</taxon>
    </lineage>
</organism>
<name>A0AAU8JXK8_9ACTN</name>